<dbReference type="OrthoDB" id="9802554at2"/>
<dbReference type="GO" id="GO:0015937">
    <property type="term" value="P:coenzyme A biosynthetic process"/>
    <property type="evidence" value="ECO:0007669"/>
    <property type="project" value="UniProtKB-ARBA"/>
</dbReference>
<dbReference type="GO" id="GO:0003824">
    <property type="term" value="F:catalytic activity"/>
    <property type="evidence" value="ECO:0007669"/>
    <property type="project" value="UniProtKB-ARBA"/>
</dbReference>
<dbReference type="SUPFAM" id="SSF102645">
    <property type="entry name" value="CoaB-like"/>
    <property type="match status" value="1"/>
</dbReference>
<dbReference type="RefSeq" id="WP_149114528.1">
    <property type="nucleotide sequence ID" value="NZ_CP042425.1"/>
</dbReference>
<dbReference type="KEGG" id="lrs:PX52LOC_07300"/>
<proteinExistence type="predicted"/>
<dbReference type="InterPro" id="IPR035929">
    <property type="entry name" value="CoaB-like_sf"/>
</dbReference>
<evidence type="ECO:0000259" key="1">
    <source>
        <dbReference type="Pfam" id="PF04127"/>
    </source>
</evidence>
<name>A0A5C1ALX2_9BACT</name>
<protein>
    <submittedName>
        <fullName evidence="2">Phosphopantothenoylcysteine decarboxylase</fullName>
    </submittedName>
</protein>
<gene>
    <name evidence="2" type="ORF">PX52LOC_07300</name>
</gene>
<dbReference type="EMBL" id="CP042425">
    <property type="protein sequence ID" value="QEL20211.1"/>
    <property type="molecule type" value="Genomic_DNA"/>
</dbReference>
<dbReference type="AlphaFoldDB" id="A0A5C1ALX2"/>
<reference evidence="3" key="1">
    <citation type="submission" date="2019-08" db="EMBL/GenBank/DDBJ databases">
        <title>Limnoglobus roseus gen. nov., sp. nov., a novel freshwater planctomycete with a giant genome from the family Gemmataceae.</title>
        <authorList>
            <person name="Kulichevskaya I.S."/>
            <person name="Naumoff D.G."/>
            <person name="Miroshnikov K."/>
            <person name="Ivanova A."/>
            <person name="Philippov D.A."/>
            <person name="Hakobyan A."/>
            <person name="Rijpstra I.C."/>
            <person name="Sinninghe Damste J.S."/>
            <person name="Liesack W."/>
            <person name="Dedysh S.N."/>
        </authorList>
    </citation>
    <scope>NUCLEOTIDE SEQUENCE [LARGE SCALE GENOMIC DNA]</scope>
    <source>
        <strain evidence="3">PX52</strain>
    </source>
</reference>
<accession>A0A5C1ALX2</accession>
<dbReference type="Pfam" id="PF04127">
    <property type="entry name" value="DFP"/>
    <property type="match status" value="1"/>
</dbReference>
<organism evidence="2 3">
    <name type="scientific">Limnoglobus roseus</name>
    <dbReference type="NCBI Taxonomy" id="2598579"/>
    <lineage>
        <taxon>Bacteria</taxon>
        <taxon>Pseudomonadati</taxon>
        <taxon>Planctomycetota</taxon>
        <taxon>Planctomycetia</taxon>
        <taxon>Gemmatales</taxon>
        <taxon>Gemmataceae</taxon>
        <taxon>Limnoglobus</taxon>
    </lineage>
</organism>
<keyword evidence="3" id="KW-1185">Reference proteome</keyword>
<dbReference type="Gene3D" id="3.40.50.10300">
    <property type="entry name" value="CoaB-like"/>
    <property type="match status" value="1"/>
</dbReference>
<sequence>MNILVTAGNTQTPIDRVRCITNIFSGRTGATIATKAAEYGHAVTLFTSHPDVVEAGHALCVQSYRTFEDLESLMAGAIPGGGFDAIVHAAAVNDYHVVGTFAKKGEAFVDVSAGKVKGHHADLWLRLTPAPKLIDKVRTVWHFAGTLVKFKLEVGVTEAELLDIAERSRTHSGADLMVANTLDGMKDWAYLGAGETYHRVTRSELASKLLAAVEARHTSDRLD</sequence>
<evidence type="ECO:0000313" key="3">
    <source>
        <dbReference type="Proteomes" id="UP000324974"/>
    </source>
</evidence>
<dbReference type="Proteomes" id="UP000324974">
    <property type="component" value="Chromosome"/>
</dbReference>
<evidence type="ECO:0000313" key="2">
    <source>
        <dbReference type="EMBL" id="QEL20211.1"/>
    </source>
</evidence>
<dbReference type="InterPro" id="IPR007085">
    <property type="entry name" value="DNA/pantothenate-metab_flavo_C"/>
</dbReference>
<feature type="domain" description="DNA/pantothenate metabolism flavoprotein C-terminal" evidence="1">
    <location>
        <begin position="2"/>
        <end position="183"/>
    </location>
</feature>